<accession>A0ABW8SMP8</accession>
<evidence type="ECO:0000313" key="3">
    <source>
        <dbReference type="Proteomes" id="UP001623660"/>
    </source>
</evidence>
<evidence type="ECO:0000256" key="1">
    <source>
        <dbReference type="SAM" id="Coils"/>
    </source>
</evidence>
<feature type="coiled-coil region" evidence="1">
    <location>
        <begin position="32"/>
        <end position="66"/>
    </location>
</feature>
<dbReference type="EMBL" id="JBJHZX010000029">
    <property type="protein sequence ID" value="MFL0197344.1"/>
    <property type="molecule type" value="Genomic_DNA"/>
</dbReference>
<protein>
    <submittedName>
        <fullName evidence="2">Uncharacterized protein</fullName>
    </submittedName>
</protein>
<keyword evidence="3" id="KW-1185">Reference proteome</keyword>
<comment type="caution">
    <text evidence="2">The sequence shown here is derived from an EMBL/GenBank/DDBJ whole genome shotgun (WGS) entry which is preliminary data.</text>
</comment>
<dbReference type="Proteomes" id="UP001623660">
    <property type="component" value="Unassembled WGS sequence"/>
</dbReference>
<keyword evidence="1" id="KW-0175">Coiled coil</keyword>
<proteinExistence type="predicted"/>
<evidence type="ECO:0000313" key="2">
    <source>
        <dbReference type="EMBL" id="MFL0197344.1"/>
    </source>
</evidence>
<name>A0ABW8SMP8_9CLOT</name>
<reference evidence="2 3" key="1">
    <citation type="submission" date="2024-11" db="EMBL/GenBank/DDBJ databases">
        <authorList>
            <person name="Heng Y.C."/>
            <person name="Lim A.C.H."/>
            <person name="Lee J.K.Y."/>
            <person name="Kittelmann S."/>
        </authorList>
    </citation>
    <scope>NUCLEOTIDE SEQUENCE [LARGE SCALE GENOMIC DNA]</scope>
    <source>
        <strain evidence="2 3">WILCCON 0269</strain>
    </source>
</reference>
<organism evidence="2 3">
    <name type="scientific">Candidatus Clostridium eludens</name>
    <dbReference type="NCBI Taxonomy" id="3381663"/>
    <lineage>
        <taxon>Bacteria</taxon>
        <taxon>Bacillati</taxon>
        <taxon>Bacillota</taxon>
        <taxon>Clostridia</taxon>
        <taxon>Eubacteriales</taxon>
        <taxon>Clostridiaceae</taxon>
        <taxon>Clostridium</taxon>
    </lineage>
</organism>
<dbReference type="RefSeq" id="WP_406793449.1">
    <property type="nucleotide sequence ID" value="NZ_JBJHZX010000029.1"/>
</dbReference>
<sequence>MNNEEKILKILESIQSQINGLQSQTSENTQILKALEHNSQMHKAEINKLNHQFAELQDTVKNISSKMDENFSELKETNRSLLEMYGSHEAEIRTLRRKPV</sequence>
<gene>
    <name evidence="2" type="ORF">ACJDU8_17515</name>
</gene>